<accession>A0AAV3RGD6</accession>
<protein>
    <submittedName>
        <fullName evidence="2">Uncharacterized protein</fullName>
    </submittedName>
</protein>
<name>A0AAV3RGD6_LITER</name>
<reference evidence="2 3" key="1">
    <citation type="submission" date="2024-01" db="EMBL/GenBank/DDBJ databases">
        <title>The complete chloroplast genome sequence of Lithospermum erythrorhizon: insights into the phylogenetic relationship among Boraginaceae species and the maternal lineages of purple gromwells.</title>
        <authorList>
            <person name="Okada T."/>
            <person name="Watanabe K."/>
        </authorList>
    </citation>
    <scope>NUCLEOTIDE SEQUENCE [LARGE SCALE GENOMIC DNA]</scope>
</reference>
<comment type="caution">
    <text evidence="2">The sequence shown here is derived from an EMBL/GenBank/DDBJ whole genome shotgun (WGS) entry which is preliminary data.</text>
</comment>
<evidence type="ECO:0000313" key="3">
    <source>
        <dbReference type="Proteomes" id="UP001454036"/>
    </source>
</evidence>
<dbReference type="Proteomes" id="UP001454036">
    <property type="component" value="Unassembled WGS sequence"/>
</dbReference>
<gene>
    <name evidence="2" type="ORF">LIER_41644</name>
</gene>
<evidence type="ECO:0000256" key="1">
    <source>
        <dbReference type="SAM" id="MobiDB-lite"/>
    </source>
</evidence>
<sequence>MTVSQYFSKVKFLSDEILKLDPDNAITERRMKRIIIHGLRPDYKGIATATRGWATEPTLADLENPLMNEEELDRPSSRYVRDEEEALSPTGEIVKAEVKIEDEVLGDHSIKKEAKVGAFK</sequence>
<keyword evidence="3" id="KW-1185">Reference proteome</keyword>
<dbReference type="EMBL" id="BAABME010026501">
    <property type="protein sequence ID" value="GAA0174018.1"/>
    <property type="molecule type" value="Genomic_DNA"/>
</dbReference>
<proteinExistence type="predicted"/>
<evidence type="ECO:0000313" key="2">
    <source>
        <dbReference type="EMBL" id="GAA0174018.1"/>
    </source>
</evidence>
<feature type="region of interest" description="Disordered" evidence="1">
    <location>
        <begin position="61"/>
        <end position="86"/>
    </location>
</feature>
<organism evidence="2 3">
    <name type="scientific">Lithospermum erythrorhizon</name>
    <name type="common">Purple gromwell</name>
    <name type="synonym">Lithospermum officinale var. erythrorhizon</name>
    <dbReference type="NCBI Taxonomy" id="34254"/>
    <lineage>
        <taxon>Eukaryota</taxon>
        <taxon>Viridiplantae</taxon>
        <taxon>Streptophyta</taxon>
        <taxon>Embryophyta</taxon>
        <taxon>Tracheophyta</taxon>
        <taxon>Spermatophyta</taxon>
        <taxon>Magnoliopsida</taxon>
        <taxon>eudicotyledons</taxon>
        <taxon>Gunneridae</taxon>
        <taxon>Pentapetalae</taxon>
        <taxon>asterids</taxon>
        <taxon>lamiids</taxon>
        <taxon>Boraginales</taxon>
        <taxon>Boraginaceae</taxon>
        <taxon>Boraginoideae</taxon>
        <taxon>Lithospermeae</taxon>
        <taxon>Lithospermum</taxon>
    </lineage>
</organism>
<dbReference type="AlphaFoldDB" id="A0AAV3RGD6"/>